<evidence type="ECO:0000313" key="1">
    <source>
        <dbReference type="EMBL" id="RZU32333.1"/>
    </source>
</evidence>
<protein>
    <submittedName>
        <fullName evidence="1">Uncharacterized protein DUF1028</fullName>
    </submittedName>
</protein>
<comment type="caution">
    <text evidence="1">The sequence shown here is derived from an EMBL/GenBank/DDBJ whole genome shotgun (WGS) entry which is preliminary data.</text>
</comment>
<dbReference type="AlphaFoldDB" id="A0A4Q7Y7V4"/>
<sequence>MTFSIVARCPRTGQVGVGALTAMVGVGKIACHAGTGAGAVSSQAAGPHVSGPGG</sequence>
<dbReference type="InterPro" id="IPR010430">
    <property type="entry name" value="DUF1028"/>
</dbReference>
<keyword evidence="2" id="KW-1185">Reference proteome</keyword>
<reference evidence="1 2" key="1">
    <citation type="submission" date="2019-02" db="EMBL/GenBank/DDBJ databases">
        <title>Sequencing the genomes of 1000 actinobacteria strains.</title>
        <authorList>
            <person name="Klenk H.-P."/>
        </authorList>
    </citation>
    <scope>NUCLEOTIDE SEQUENCE [LARGE SCALE GENOMIC DNA]</scope>
    <source>
        <strain evidence="1 2">DSM 44509</strain>
    </source>
</reference>
<accession>A0A4Q7Y7V4</accession>
<dbReference type="Pfam" id="PF06267">
    <property type="entry name" value="DUF1028"/>
    <property type="match status" value="1"/>
</dbReference>
<dbReference type="SUPFAM" id="SSF56235">
    <property type="entry name" value="N-terminal nucleophile aminohydrolases (Ntn hydrolases)"/>
    <property type="match status" value="1"/>
</dbReference>
<name>A0A4Q7Y7V4_9ACTN</name>
<proteinExistence type="predicted"/>
<dbReference type="InterPro" id="IPR029055">
    <property type="entry name" value="Ntn_hydrolases_N"/>
</dbReference>
<dbReference type="OrthoDB" id="9790012at2"/>
<dbReference type="EMBL" id="SHKV01000001">
    <property type="protein sequence ID" value="RZU32333.1"/>
    <property type="molecule type" value="Genomic_DNA"/>
</dbReference>
<dbReference type="Proteomes" id="UP000292507">
    <property type="component" value="Unassembled WGS sequence"/>
</dbReference>
<dbReference type="Gene3D" id="3.60.20.10">
    <property type="entry name" value="Glutamine Phosphoribosylpyrophosphate, subunit 1, domain 1"/>
    <property type="match status" value="1"/>
</dbReference>
<organism evidence="1 2">
    <name type="scientific">Blastococcus saxobsidens</name>
    <dbReference type="NCBI Taxonomy" id="138336"/>
    <lineage>
        <taxon>Bacteria</taxon>
        <taxon>Bacillati</taxon>
        <taxon>Actinomycetota</taxon>
        <taxon>Actinomycetes</taxon>
        <taxon>Geodermatophilales</taxon>
        <taxon>Geodermatophilaceae</taxon>
        <taxon>Blastococcus</taxon>
    </lineage>
</organism>
<gene>
    <name evidence="1" type="ORF">BKA19_2028</name>
</gene>
<evidence type="ECO:0000313" key="2">
    <source>
        <dbReference type="Proteomes" id="UP000292507"/>
    </source>
</evidence>
<dbReference type="RefSeq" id="WP_104530019.1">
    <property type="nucleotide sequence ID" value="NZ_POQT01000039.1"/>
</dbReference>